<reference evidence="4 5" key="1">
    <citation type="submission" date="2020-06" db="EMBL/GenBank/DDBJ databases">
        <title>Genome mining for natural products.</title>
        <authorList>
            <person name="Zhang B."/>
            <person name="Shi J."/>
            <person name="Ge H."/>
        </authorList>
    </citation>
    <scope>NUCLEOTIDE SEQUENCE [LARGE SCALE GENOMIC DNA]</scope>
    <source>
        <strain evidence="4 5">NA00687</strain>
    </source>
</reference>
<dbReference type="RefSeq" id="WP_176165788.1">
    <property type="nucleotide sequence ID" value="NZ_CP054929.1"/>
</dbReference>
<evidence type="ECO:0000259" key="3">
    <source>
        <dbReference type="Pfam" id="PF13581"/>
    </source>
</evidence>
<keyword evidence="5" id="KW-1185">Reference proteome</keyword>
<dbReference type="Gene3D" id="3.30.565.10">
    <property type="entry name" value="Histidine kinase-like ATPase, C-terminal domain"/>
    <property type="match status" value="1"/>
</dbReference>
<keyword evidence="4" id="KW-0067">ATP-binding</keyword>
<dbReference type="CDD" id="cd16936">
    <property type="entry name" value="HATPase_RsbW-like"/>
    <property type="match status" value="1"/>
</dbReference>
<gene>
    <name evidence="4" type="ORF">HUT08_01035</name>
</gene>
<proteinExistence type="predicted"/>
<evidence type="ECO:0000256" key="2">
    <source>
        <dbReference type="SAM" id="MobiDB-lite"/>
    </source>
</evidence>
<evidence type="ECO:0000313" key="5">
    <source>
        <dbReference type="Proteomes" id="UP000509303"/>
    </source>
</evidence>
<name>A0A7H8NIJ2_9ACTN</name>
<feature type="domain" description="Histidine kinase/HSP90-like ATPase" evidence="3">
    <location>
        <begin position="21"/>
        <end position="136"/>
    </location>
</feature>
<dbReference type="AlphaFoldDB" id="A0A7H8NIJ2"/>
<dbReference type="InterPro" id="IPR050267">
    <property type="entry name" value="Anti-sigma-factor_SerPK"/>
</dbReference>
<sequence>MTPFPVSPSTVGAPCHEVFRLPAERAAVSDARRRVRSWLTCQQVSEDARDMAQLVISELFTNAVVHTDSSSIACVLQAIPGQLRIEVRDQGGSATRPTPRDAATGDESGRGLLLVDTLADTWGVVLGERGQGRTVWAALPAHTA</sequence>
<dbReference type="Proteomes" id="UP000509303">
    <property type="component" value="Chromosome"/>
</dbReference>
<keyword evidence="1" id="KW-0808">Transferase</keyword>
<evidence type="ECO:0000313" key="4">
    <source>
        <dbReference type="EMBL" id="QKW54146.1"/>
    </source>
</evidence>
<protein>
    <submittedName>
        <fullName evidence="4">ATP-binding protein</fullName>
    </submittedName>
</protein>
<dbReference type="PANTHER" id="PTHR35526:SF3">
    <property type="entry name" value="ANTI-SIGMA-F FACTOR RSBW"/>
    <property type="match status" value="1"/>
</dbReference>
<evidence type="ECO:0000256" key="1">
    <source>
        <dbReference type="ARBA" id="ARBA00022527"/>
    </source>
</evidence>
<keyword evidence="1" id="KW-0723">Serine/threonine-protein kinase</keyword>
<accession>A0A7H8NIJ2</accession>
<keyword evidence="4" id="KW-0547">Nucleotide-binding</keyword>
<keyword evidence="1" id="KW-0418">Kinase</keyword>
<organism evidence="4 5">
    <name type="scientific">Streptomyces buecherae</name>
    <dbReference type="NCBI Taxonomy" id="2763006"/>
    <lineage>
        <taxon>Bacteria</taxon>
        <taxon>Bacillati</taxon>
        <taxon>Actinomycetota</taxon>
        <taxon>Actinomycetes</taxon>
        <taxon>Kitasatosporales</taxon>
        <taxon>Streptomycetaceae</taxon>
        <taxon>Streptomyces</taxon>
    </lineage>
</organism>
<dbReference type="Pfam" id="PF13581">
    <property type="entry name" value="HATPase_c_2"/>
    <property type="match status" value="1"/>
</dbReference>
<feature type="region of interest" description="Disordered" evidence="2">
    <location>
        <begin position="89"/>
        <end position="108"/>
    </location>
</feature>
<dbReference type="EMBL" id="CP054929">
    <property type="protein sequence ID" value="QKW54146.1"/>
    <property type="molecule type" value="Genomic_DNA"/>
</dbReference>
<dbReference type="PANTHER" id="PTHR35526">
    <property type="entry name" value="ANTI-SIGMA-F FACTOR RSBW-RELATED"/>
    <property type="match status" value="1"/>
</dbReference>
<dbReference type="InterPro" id="IPR003594">
    <property type="entry name" value="HATPase_dom"/>
</dbReference>
<dbReference type="GO" id="GO:0004674">
    <property type="term" value="F:protein serine/threonine kinase activity"/>
    <property type="evidence" value="ECO:0007669"/>
    <property type="project" value="UniProtKB-KW"/>
</dbReference>
<dbReference type="SUPFAM" id="SSF55874">
    <property type="entry name" value="ATPase domain of HSP90 chaperone/DNA topoisomerase II/histidine kinase"/>
    <property type="match status" value="1"/>
</dbReference>
<dbReference type="GO" id="GO:0005524">
    <property type="term" value="F:ATP binding"/>
    <property type="evidence" value="ECO:0007669"/>
    <property type="project" value="UniProtKB-KW"/>
</dbReference>
<dbReference type="InterPro" id="IPR036890">
    <property type="entry name" value="HATPase_C_sf"/>
</dbReference>